<proteinExistence type="predicted"/>
<keyword evidence="2" id="KW-0732">Signal</keyword>
<feature type="signal peptide" evidence="2">
    <location>
        <begin position="1"/>
        <end position="19"/>
    </location>
</feature>
<evidence type="ECO:0000313" key="4">
    <source>
        <dbReference type="Proteomes" id="UP000037755"/>
    </source>
</evidence>
<accession>A0A0M9VJ02</accession>
<dbReference type="Proteomes" id="UP000037755">
    <property type="component" value="Unassembled WGS sequence"/>
</dbReference>
<evidence type="ECO:0000313" key="3">
    <source>
        <dbReference type="EMBL" id="KOS07189.1"/>
    </source>
</evidence>
<comment type="caution">
    <text evidence="3">The sequence shown here is derived from an EMBL/GenBank/DDBJ whole genome shotgun (WGS) entry which is preliminary data.</text>
</comment>
<protein>
    <recommendedName>
        <fullName evidence="5">Outer membrane protein beta-barrel domain-containing protein</fullName>
    </recommendedName>
</protein>
<dbReference type="AlphaFoldDB" id="A0A0M9VJ02"/>
<gene>
    <name evidence="3" type="ORF">AM493_14920</name>
</gene>
<feature type="compositionally biased region" description="Acidic residues" evidence="1">
    <location>
        <begin position="36"/>
        <end position="46"/>
    </location>
</feature>
<sequence>MKKTLLAVALCCLPYLMVAQNKIETSKETLNSSKSDDDDNDSGNEIDEESIEGTLFFAFVDYVLMVGYWGAVGYYDEEPHLSRNVLTHHPYQYTETGNYYRPFEGDSLVKDAFRFDVKNKFLYGYGALYGNHLEAKIRPWRYFYFTTDYYQILEKQIGENTHDNLSVFYFNFAYDRIRLERFNLGWTLGAGFVGSGVNRAGISYGLNAEYFFKKRISLAAGATFSHINKERVHAYEAEIKRHSKNFFLSLGFEHLEIAGPNYNFVSLGAGFYF</sequence>
<feature type="region of interest" description="Disordered" evidence="1">
    <location>
        <begin position="27"/>
        <end position="46"/>
    </location>
</feature>
<evidence type="ECO:0008006" key="5">
    <source>
        <dbReference type="Google" id="ProtNLM"/>
    </source>
</evidence>
<dbReference type="PATRIC" id="fig|1202724.3.peg.3100"/>
<evidence type="ECO:0000256" key="2">
    <source>
        <dbReference type="SAM" id="SignalP"/>
    </source>
</evidence>
<dbReference type="EMBL" id="LIYD01000005">
    <property type="protein sequence ID" value="KOS07189.1"/>
    <property type="molecule type" value="Genomic_DNA"/>
</dbReference>
<dbReference type="RefSeq" id="WP_054408832.1">
    <property type="nucleotide sequence ID" value="NZ_FOYA01000018.1"/>
</dbReference>
<dbReference type="STRING" id="1202724.AM493_14920"/>
<reference evidence="3 4" key="1">
    <citation type="submission" date="2015-08" db="EMBL/GenBank/DDBJ databases">
        <title>Whole genome sequence of Flavobacterium akiainvivens IK-1T, from decaying Wikstroemia oahuensis, an endemic Hawaiian shrub.</title>
        <authorList>
            <person name="Wan X."/>
            <person name="Hou S."/>
            <person name="Saito J."/>
            <person name="Donachie S."/>
        </authorList>
    </citation>
    <scope>NUCLEOTIDE SEQUENCE [LARGE SCALE GENOMIC DNA]</scope>
    <source>
        <strain evidence="3 4">IK-1</strain>
    </source>
</reference>
<dbReference type="OrthoDB" id="1323375at2"/>
<feature type="chain" id="PRO_5005839025" description="Outer membrane protein beta-barrel domain-containing protein" evidence="2">
    <location>
        <begin position="20"/>
        <end position="273"/>
    </location>
</feature>
<organism evidence="3 4">
    <name type="scientific">Flavobacterium akiainvivens</name>
    <dbReference type="NCBI Taxonomy" id="1202724"/>
    <lineage>
        <taxon>Bacteria</taxon>
        <taxon>Pseudomonadati</taxon>
        <taxon>Bacteroidota</taxon>
        <taxon>Flavobacteriia</taxon>
        <taxon>Flavobacteriales</taxon>
        <taxon>Flavobacteriaceae</taxon>
        <taxon>Flavobacterium</taxon>
    </lineage>
</organism>
<evidence type="ECO:0000256" key="1">
    <source>
        <dbReference type="SAM" id="MobiDB-lite"/>
    </source>
</evidence>
<keyword evidence="4" id="KW-1185">Reference proteome</keyword>
<name>A0A0M9VJ02_9FLAO</name>